<dbReference type="PANTHER" id="PTHR30061">
    <property type="entry name" value="MALTOSE-BINDING PERIPLASMIC PROTEIN"/>
    <property type="match status" value="1"/>
</dbReference>
<dbReference type="Proteomes" id="UP001285263">
    <property type="component" value="Unassembled WGS sequence"/>
</dbReference>
<evidence type="ECO:0000256" key="3">
    <source>
        <dbReference type="ARBA" id="ARBA00022729"/>
    </source>
</evidence>
<dbReference type="SUPFAM" id="SSF53850">
    <property type="entry name" value="Periplasmic binding protein-like II"/>
    <property type="match status" value="1"/>
</dbReference>
<dbReference type="EMBL" id="JAXCLA010000003">
    <property type="protein sequence ID" value="MDY0745133.1"/>
    <property type="molecule type" value="Genomic_DNA"/>
</dbReference>
<accession>A0ABU5DFS4</accession>
<gene>
    <name evidence="4" type="ORF">SNE35_11465</name>
</gene>
<organism evidence="4 5">
    <name type="scientific">Roseateles agri</name>
    <dbReference type="NCBI Taxonomy" id="3098619"/>
    <lineage>
        <taxon>Bacteria</taxon>
        <taxon>Pseudomonadati</taxon>
        <taxon>Pseudomonadota</taxon>
        <taxon>Betaproteobacteria</taxon>
        <taxon>Burkholderiales</taxon>
        <taxon>Sphaerotilaceae</taxon>
        <taxon>Roseateles</taxon>
    </lineage>
</organism>
<evidence type="ECO:0000313" key="4">
    <source>
        <dbReference type="EMBL" id="MDY0745133.1"/>
    </source>
</evidence>
<evidence type="ECO:0000256" key="2">
    <source>
        <dbReference type="ARBA" id="ARBA00022448"/>
    </source>
</evidence>
<proteinExistence type="inferred from homology"/>
<comment type="caution">
    <text evidence="4">The sequence shown here is derived from an EMBL/GenBank/DDBJ whole genome shotgun (WGS) entry which is preliminary data.</text>
</comment>
<keyword evidence="2" id="KW-0813">Transport</keyword>
<name>A0ABU5DFS4_9BURK</name>
<reference evidence="4 5" key="1">
    <citation type="submission" date="2023-11" db="EMBL/GenBank/DDBJ databases">
        <title>Paucibacter sp. nov., isolated from fresh soil in Korea.</title>
        <authorList>
            <person name="Le N.T.T."/>
        </authorList>
    </citation>
    <scope>NUCLEOTIDE SEQUENCE [LARGE SCALE GENOMIC DNA]</scope>
    <source>
        <strain evidence="4 5">R3-3</strain>
    </source>
</reference>
<dbReference type="Pfam" id="PF13416">
    <property type="entry name" value="SBP_bac_8"/>
    <property type="match status" value="1"/>
</dbReference>
<dbReference type="InterPro" id="IPR006059">
    <property type="entry name" value="SBP"/>
</dbReference>
<dbReference type="RefSeq" id="WP_320423033.1">
    <property type="nucleotide sequence ID" value="NZ_JAXCLA010000003.1"/>
</dbReference>
<dbReference type="PANTHER" id="PTHR30061:SF50">
    <property type="entry name" value="MALTOSE_MALTODEXTRIN-BINDING PERIPLASMIC PROTEIN"/>
    <property type="match status" value="1"/>
</dbReference>
<dbReference type="Gene3D" id="3.40.190.10">
    <property type="entry name" value="Periplasmic binding protein-like II"/>
    <property type="match status" value="1"/>
</dbReference>
<evidence type="ECO:0000313" key="5">
    <source>
        <dbReference type="Proteomes" id="UP001285263"/>
    </source>
</evidence>
<protein>
    <submittedName>
        <fullName evidence="4">Extracellular solute-binding protein</fullName>
    </submittedName>
</protein>
<sequence length="414" mass="44597">MTAGAVGLSRRAFVGAAALGPALVGCRQPDDARTVKLAVRATLPAERAALEHTIAGFTRATGLAVRLEVITDEYMDVLRSRFAARKTPDVFYLEAAEAPQLIASDVLVPLDDDAQGLDDFYPQFLAAFRGADHRLYCLPKDYSTLALYINTAQLARAGFKPADVPEDFAPLMAFVKRVQARLPEGSAAMIYERDLARHLAAIECYGRPVIDAAGRARLAGEPGVTAYLETFVRGRRERWLFSPKDDFGSDSPGAAFGSGRTAMMMDGNWVVASLRKDYPEVEFAVRPLPRVNGKPQTMAFVVGLGVSRFGANVAGGIAFARYMSGAGMADWSRQSGTLPSRRSVASTLDLTHDPVMSVHTSAADYATVWSRGTALPVVNTNFGNQFLAALNGSKTVAEALADAERDANRELARQ</sequence>
<keyword evidence="5" id="KW-1185">Reference proteome</keyword>
<comment type="similarity">
    <text evidence="1">Belongs to the bacterial solute-binding protein 1 family.</text>
</comment>
<keyword evidence="3" id="KW-0732">Signal</keyword>
<evidence type="ECO:0000256" key="1">
    <source>
        <dbReference type="ARBA" id="ARBA00008520"/>
    </source>
</evidence>